<keyword evidence="1" id="KW-0472">Membrane</keyword>
<dbReference type="RefSeq" id="XP_010508033.1">
    <property type="nucleotide sequence ID" value="XM_010509731.2"/>
</dbReference>
<accession>A0ABM0YYS6</accession>
<reference evidence="2" key="1">
    <citation type="journal article" date="2014" name="Nat. Commun.">
        <title>The emerging biofuel crop Camelina sativa retains a highly undifferentiated hexaploid genome structure.</title>
        <authorList>
            <person name="Kagale S."/>
            <person name="Koh C."/>
            <person name="Nixon J."/>
            <person name="Bollina V."/>
            <person name="Clarke W.E."/>
            <person name="Tuteja R."/>
            <person name="Spillane C."/>
            <person name="Robinson S.J."/>
            <person name="Links M.G."/>
            <person name="Clarke C."/>
            <person name="Higgins E.E."/>
            <person name="Huebert T."/>
            <person name="Sharpe A.G."/>
            <person name="Parkin I.A."/>
        </authorList>
    </citation>
    <scope>NUCLEOTIDE SEQUENCE [LARGE SCALE GENOMIC DNA]</scope>
    <source>
        <strain evidence="2">cv. DH55</strain>
    </source>
</reference>
<proteinExistence type="predicted"/>
<dbReference type="GeneID" id="104784679"/>
<feature type="transmembrane region" description="Helical" evidence="1">
    <location>
        <begin position="6"/>
        <end position="30"/>
    </location>
</feature>
<name>A0ABM0YYS6_CAMSA</name>
<gene>
    <name evidence="3" type="primary">LOC104784679</name>
</gene>
<dbReference type="Proteomes" id="UP000694864">
    <property type="component" value="Chromosome 5"/>
</dbReference>
<keyword evidence="1" id="KW-0812">Transmembrane</keyword>
<evidence type="ECO:0000313" key="2">
    <source>
        <dbReference type="Proteomes" id="UP000694864"/>
    </source>
</evidence>
<sequence length="132" mass="15754">MTANLGTIIAFFLDNCIFLFLFASFSFFWFMDSSREANRKHDDDKKREDEKTSLMDVNLMVVLLSQLCTKNDDDNENGLEKERRDHHVALAHDARESRARANKRFIKETKLMEKRTHVLHPMAKEFRHYRKM</sequence>
<protein>
    <submittedName>
        <fullName evidence="3">Uncharacterized protein LOC104784679</fullName>
    </submittedName>
</protein>
<organism evidence="2 3">
    <name type="scientific">Camelina sativa</name>
    <name type="common">False flax</name>
    <name type="synonym">Myagrum sativum</name>
    <dbReference type="NCBI Taxonomy" id="90675"/>
    <lineage>
        <taxon>Eukaryota</taxon>
        <taxon>Viridiplantae</taxon>
        <taxon>Streptophyta</taxon>
        <taxon>Embryophyta</taxon>
        <taxon>Tracheophyta</taxon>
        <taxon>Spermatophyta</taxon>
        <taxon>Magnoliopsida</taxon>
        <taxon>eudicotyledons</taxon>
        <taxon>Gunneridae</taxon>
        <taxon>Pentapetalae</taxon>
        <taxon>rosids</taxon>
        <taxon>malvids</taxon>
        <taxon>Brassicales</taxon>
        <taxon>Brassicaceae</taxon>
        <taxon>Camelineae</taxon>
        <taxon>Camelina</taxon>
    </lineage>
</organism>
<evidence type="ECO:0000256" key="1">
    <source>
        <dbReference type="SAM" id="Phobius"/>
    </source>
</evidence>
<reference evidence="3" key="2">
    <citation type="submission" date="2025-08" db="UniProtKB">
        <authorList>
            <consortium name="RefSeq"/>
        </authorList>
    </citation>
    <scope>IDENTIFICATION</scope>
    <source>
        <tissue evidence="3">Leaf</tissue>
    </source>
</reference>
<evidence type="ECO:0000313" key="3">
    <source>
        <dbReference type="RefSeq" id="XP_010508033.1"/>
    </source>
</evidence>
<keyword evidence="1" id="KW-1133">Transmembrane helix</keyword>
<keyword evidence="2" id="KW-1185">Reference proteome</keyword>